<evidence type="ECO:0000313" key="5">
    <source>
        <dbReference type="Proteomes" id="UP000515135"/>
    </source>
</evidence>
<dbReference type="Pfam" id="PF00350">
    <property type="entry name" value="Dynamin_N"/>
    <property type="match status" value="1"/>
</dbReference>
<name>A0A6P4XZJ9_BRABE</name>
<feature type="domain" description="Protein kinase" evidence="4">
    <location>
        <begin position="687"/>
        <end position="963"/>
    </location>
</feature>
<dbReference type="InterPro" id="IPR027417">
    <property type="entry name" value="P-loop_NTPase"/>
</dbReference>
<dbReference type="AlphaFoldDB" id="A0A6P4XZJ9"/>
<dbReference type="SUPFAM" id="SSF56112">
    <property type="entry name" value="Protein kinase-like (PK-like)"/>
    <property type="match status" value="1"/>
</dbReference>
<dbReference type="PROSITE" id="PS00107">
    <property type="entry name" value="PROTEIN_KINASE_ATP"/>
    <property type="match status" value="1"/>
</dbReference>
<dbReference type="InterPro" id="IPR000719">
    <property type="entry name" value="Prot_kinase_dom"/>
</dbReference>
<dbReference type="GeneID" id="109463467"/>
<evidence type="ECO:0000256" key="1">
    <source>
        <dbReference type="ARBA" id="ARBA00022741"/>
    </source>
</evidence>
<gene>
    <name evidence="6" type="primary">LOC109463467</name>
</gene>
<dbReference type="CDD" id="cd00180">
    <property type="entry name" value="PKc"/>
    <property type="match status" value="1"/>
</dbReference>
<dbReference type="SUPFAM" id="SSF52540">
    <property type="entry name" value="P-loop containing nucleoside triphosphate hydrolases"/>
    <property type="match status" value="1"/>
</dbReference>
<sequence>MTKDITEADIDAMKTREVYRLLDDFGVDGEDLEPTEAKTALKEKIKQMKEEAEKATSPEQVAEKMADIATSYKAKRELLLKRCKDVTDYLPNLDPSEREKLALHFKRDVMDILSEVEDHLSKDDCPILVAGKDFCWKSTLLNLLLGDDILPVAHMSSTSTICEVKYGETRQALVHLREPDAATGSQMITVPLSEDPEECRQQLTRHIHLKGTERETLPPAAKIEIFWPIAFLKGGVTIVDSPGVGESEMMDDIIAKYIPSAFAFIYIIDSSRAGGVQQDRLGSLLVKCRDQGDRSELEQFDPKKAIFVCNKWDLVEKDERQEVKDETIRKLGEMWEGLDESQVFIHSKNEAVKGGIRSADFNKLLDGIYELLPGSLNRKLSTQYRRMVAILEEALKYVRLKLNDAFGHLDEGEKRKAYAEAQSALSYFDESVDPILQELRKFLKTATEEAADVFSDFLRGEEVRKHLSTVPIKATTDDNAIAELSLAIEIYMMKKCQPFKDKVRVANAQFRAKLESMVARVNHEHNEKIRPVTGRRHQLNVEDVVGKRQTNAWFEWLNQTVRRLNGPYLSIMSAFKGDLEHTERSRLSEMAIAAMATEGEVFAIARNNLLKSFQLLGAFESDLQGVKEVEERLVEERFSETRNQIDLVSKYEPQASDITLQLGRLAMVDLSEMREYEFDLDNIIGWQDPQNKIGGGSYGEVYRVDVQRDSSRVRAALKIGVLPYALTTKDNAWNFLAEEDNLRKLRGEHIVEYYGTACRREGGGLRLGLVMELCEGTLEDRVVGQREHNPTWWEHDPIRKREAFRYIQDKSVQLCEGLRTIHDAGYIHRDLKLINVLVTAGDIVKLADVGVTKREVDVTGTVTGTAIYAAPEVKNRQLYDKSADIYSLGLLLWEMWYGRTVWNAMKDPSLKSLTEGESMMMPQLPASVRPIPEWATLVRECQHKNANRRPSAMECLQRIRDMTTEVGPQRSISFQTTV</sequence>
<reference evidence="6" key="1">
    <citation type="submission" date="2025-08" db="UniProtKB">
        <authorList>
            <consortium name="RefSeq"/>
        </authorList>
    </citation>
    <scope>IDENTIFICATION</scope>
    <source>
        <tissue evidence="6">Gonad</tissue>
    </source>
</reference>
<accession>A0A6P4XZJ9</accession>
<dbReference type="PROSITE" id="PS50011">
    <property type="entry name" value="PROTEIN_KINASE_DOM"/>
    <property type="match status" value="1"/>
</dbReference>
<dbReference type="PANTHER" id="PTHR26392:SF92">
    <property type="entry name" value="PROTEIN KINASE DOMAIN-CONTAINING PROTEIN"/>
    <property type="match status" value="1"/>
</dbReference>
<evidence type="ECO:0000256" key="2">
    <source>
        <dbReference type="ARBA" id="ARBA00022840"/>
    </source>
</evidence>
<dbReference type="InterPro" id="IPR011009">
    <property type="entry name" value="Kinase-like_dom_sf"/>
</dbReference>
<dbReference type="Pfam" id="PF00069">
    <property type="entry name" value="Pkinase"/>
    <property type="match status" value="1"/>
</dbReference>
<evidence type="ECO:0000256" key="3">
    <source>
        <dbReference type="PROSITE-ProRule" id="PRU10141"/>
    </source>
</evidence>
<protein>
    <submittedName>
        <fullName evidence="6">LOW QUALITY PROTEIN: dual serine/threonine and tyrosine protein kinase-like</fullName>
    </submittedName>
</protein>
<evidence type="ECO:0000259" key="4">
    <source>
        <dbReference type="PROSITE" id="PS50011"/>
    </source>
</evidence>
<dbReference type="PANTHER" id="PTHR26392">
    <property type="entry name" value="MITOGEN-ACTIVATED PROTEIN KINASE KINASE KINASE 7-RELATED"/>
    <property type="match status" value="1"/>
</dbReference>
<dbReference type="InterPro" id="IPR017441">
    <property type="entry name" value="Protein_kinase_ATP_BS"/>
</dbReference>
<proteinExistence type="predicted"/>
<keyword evidence="5" id="KW-1185">Reference proteome</keyword>
<feature type="binding site" evidence="3">
    <location>
        <position position="718"/>
    </location>
    <ligand>
        <name>ATP</name>
        <dbReference type="ChEBI" id="CHEBI:30616"/>
    </ligand>
</feature>
<dbReference type="Proteomes" id="UP000515135">
    <property type="component" value="Unplaced"/>
</dbReference>
<dbReference type="Gene3D" id="1.10.510.10">
    <property type="entry name" value="Transferase(Phosphotransferase) domain 1"/>
    <property type="match status" value="1"/>
</dbReference>
<dbReference type="RefSeq" id="XP_019615854.1">
    <property type="nucleotide sequence ID" value="XM_019760295.1"/>
</dbReference>
<dbReference type="KEGG" id="bbel:109463467"/>
<dbReference type="GO" id="GO:0005524">
    <property type="term" value="F:ATP binding"/>
    <property type="evidence" value="ECO:0007669"/>
    <property type="project" value="UniProtKB-UniRule"/>
</dbReference>
<dbReference type="Gene3D" id="3.40.50.300">
    <property type="entry name" value="P-loop containing nucleotide triphosphate hydrolases"/>
    <property type="match status" value="1"/>
</dbReference>
<dbReference type="SMART" id="SM00220">
    <property type="entry name" value="S_TKc"/>
    <property type="match status" value="1"/>
</dbReference>
<dbReference type="InterPro" id="IPR008271">
    <property type="entry name" value="Ser/Thr_kinase_AS"/>
</dbReference>
<keyword evidence="2 3" id="KW-0067">ATP-binding</keyword>
<dbReference type="OrthoDB" id="9996288at2759"/>
<dbReference type="PROSITE" id="PS00108">
    <property type="entry name" value="PROTEIN_KINASE_ST"/>
    <property type="match status" value="1"/>
</dbReference>
<organism evidence="5 6">
    <name type="scientific">Branchiostoma belcheri</name>
    <name type="common">Amphioxus</name>
    <dbReference type="NCBI Taxonomy" id="7741"/>
    <lineage>
        <taxon>Eukaryota</taxon>
        <taxon>Metazoa</taxon>
        <taxon>Chordata</taxon>
        <taxon>Cephalochordata</taxon>
        <taxon>Leptocardii</taxon>
        <taxon>Amphioxiformes</taxon>
        <taxon>Branchiostomatidae</taxon>
        <taxon>Branchiostoma</taxon>
    </lineage>
</organism>
<keyword evidence="1 3" id="KW-0547">Nucleotide-binding</keyword>
<dbReference type="InterPro" id="IPR045063">
    <property type="entry name" value="Dynamin_N"/>
</dbReference>
<dbReference type="GO" id="GO:0004672">
    <property type="term" value="F:protein kinase activity"/>
    <property type="evidence" value="ECO:0007669"/>
    <property type="project" value="InterPro"/>
</dbReference>
<evidence type="ECO:0000313" key="6">
    <source>
        <dbReference type="RefSeq" id="XP_019615854.1"/>
    </source>
</evidence>